<dbReference type="HOGENOM" id="CLU_061619_0_0_1"/>
<evidence type="ECO:0000259" key="2">
    <source>
        <dbReference type="Pfam" id="PF12766"/>
    </source>
</evidence>
<dbReference type="SUPFAM" id="SSF50475">
    <property type="entry name" value="FMN-binding split barrel"/>
    <property type="match status" value="1"/>
</dbReference>
<protein>
    <recommendedName>
        <fullName evidence="2">Pyridoxamine 5'-phosphate oxidase Alr4036 family FMN-binding domain-containing protein</fullName>
    </recommendedName>
</protein>
<gene>
    <name evidence="3" type="ORF">ACRE_065300</name>
</gene>
<feature type="region of interest" description="Disordered" evidence="1">
    <location>
        <begin position="221"/>
        <end position="241"/>
    </location>
</feature>
<dbReference type="OrthoDB" id="5394411at2759"/>
<organism evidence="3 4">
    <name type="scientific">Hapsidospora chrysogenum (strain ATCC 11550 / CBS 779.69 / DSM 880 / IAM 14645 / JCM 23072 / IMI 49137)</name>
    <name type="common">Acremonium chrysogenum</name>
    <dbReference type="NCBI Taxonomy" id="857340"/>
    <lineage>
        <taxon>Eukaryota</taxon>
        <taxon>Fungi</taxon>
        <taxon>Dikarya</taxon>
        <taxon>Ascomycota</taxon>
        <taxon>Pezizomycotina</taxon>
        <taxon>Sordariomycetes</taxon>
        <taxon>Hypocreomycetidae</taxon>
        <taxon>Hypocreales</taxon>
        <taxon>Bionectriaceae</taxon>
        <taxon>Hapsidospora</taxon>
    </lineage>
</organism>
<dbReference type="PANTHER" id="PTHR28243">
    <property type="entry name" value="AGL049CP"/>
    <property type="match status" value="1"/>
</dbReference>
<dbReference type="Proteomes" id="UP000029964">
    <property type="component" value="Unassembled WGS sequence"/>
</dbReference>
<evidence type="ECO:0000313" key="4">
    <source>
        <dbReference type="Proteomes" id="UP000029964"/>
    </source>
</evidence>
<dbReference type="InterPro" id="IPR024624">
    <property type="entry name" value="Pyridox_Oxase_Alr4036_FMN-bd"/>
</dbReference>
<reference evidence="4" key="1">
    <citation type="journal article" date="2014" name="Genome Announc.">
        <title>Genome sequence and annotation of Acremonium chrysogenum, producer of the beta-lactam antibiotic cephalosporin C.</title>
        <authorList>
            <person name="Terfehr D."/>
            <person name="Dahlmann T.A."/>
            <person name="Specht T."/>
            <person name="Zadra I."/>
            <person name="Kuernsteiner H."/>
            <person name="Kueck U."/>
        </authorList>
    </citation>
    <scope>NUCLEOTIDE SEQUENCE [LARGE SCALE GENOMIC DNA]</scope>
    <source>
        <strain evidence="4">ATCC 11550 / CBS 779.69 / DSM 880 / IAM 14645 / JCM 23072 / IMI 49137</strain>
    </source>
</reference>
<evidence type="ECO:0000256" key="1">
    <source>
        <dbReference type="SAM" id="MobiDB-lite"/>
    </source>
</evidence>
<keyword evidence="4" id="KW-1185">Reference proteome</keyword>
<sequence length="302" mass="33170">MKPSAATGAQRTRSILRHLHPMSPSAGTAAPWRHDFLSHIDTMDEPSFVLSTLHRVPSSSASKFPGDDRDALVPRSRTVIFRGLWASLPANPRNPAPLNPAGAFETDLPTITTDARMEKVPDLLHSTAGDAETGEGECQASSGRGGPIEAVFWMPKVRTQWRIRGHAYVIGPDIDTPAAAPVRTALQAHMRPGTGADSWSWSRELTAHFGNLSPLMRGTFRNPSSGTPLTGHPPGEGEGLGQRVEDLEDELARRNFRVVVLVPEEADRVDLTDPERGRRWNYRLDQGFEGDKAGWRVTELWP</sequence>
<dbReference type="PANTHER" id="PTHR28243:SF1">
    <property type="entry name" value="PYRIDOXAMINE 5'-PHOSPHATE OXIDASE ALR4036 FAMILY FMN-BINDING DOMAIN-CONTAINING PROTEIN"/>
    <property type="match status" value="1"/>
</dbReference>
<feature type="domain" description="Pyridoxamine 5'-phosphate oxidase Alr4036 family FMN-binding" evidence="2">
    <location>
        <begin position="30"/>
        <end position="170"/>
    </location>
</feature>
<evidence type="ECO:0000313" key="3">
    <source>
        <dbReference type="EMBL" id="KFH42749.1"/>
    </source>
</evidence>
<proteinExistence type="predicted"/>
<dbReference type="STRING" id="857340.A0A086T067"/>
<name>A0A086T067_HAPC1</name>
<accession>A0A086T067</accession>
<dbReference type="Pfam" id="PF12766">
    <property type="entry name" value="Pyridox_oxase_2"/>
    <property type="match status" value="1"/>
</dbReference>
<dbReference type="EMBL" id="JPKY01000086">
    <property type="protein sequence ID" value="KFH42749.1"/>
    <property type="molecule type" value="Genomic_DNA"/>
</dbReference>
<dbReference type="Gene3D" id="2.30.110.10">
    <property type="entry name" value="Electron Transport, Fmn-binding Protein, Chain A"/>
    <property type="match status" value="1"/>
</dbReference>
<comment type="caution">
    <text evidence="3">The sequence shown here is derived from an EMBL/GenBank/DDBJ whole genome shotgun (WGS) entry which is preliminary data.</text>
</comment>
<dbReference type="GO" id="GO:0010181">
    <property type="term" value="F:FMN binding"/>
    <property type="evidence" value="ECO:0007669"/>
    <property type="project" value="InterPro"/>
</dbReference>
<dbReference type="AlphaFoldDB" id="A0A086T067"/>
<dbReference type="InterPro" id="IPR012349">
    <property type="entry name" value="Split_barrel_FMN-bd"/>
</dbReference>